<evidence type="ECO:0000259" key="1">
    <source>
        <dbReference type="Pfam" id="PF01370"/>
    </source>
</evidence>
<dbReference type="SUPFAM" id="SSF51735">
    <property type="entry name" value="NAD(P)-binding Rossmann-fold domains"/>
    <property type="match status" value="1"/>
</dbReference>
<dbReference type="Gene3D" id="3.40.50.720">
    <property type="entry name" value="NAD(P)-binding Rossmann-like Domain"/>
    <property type="match status" value="1"/>
</dbReference>
<dbReference type="InterPro" id="IPR001509">
    <property type="entry name" value="Epimerase_deHydtase"/>
</dbReference>
<comment type="caution">
    <text evidence="2">The sequence shown here is derived from an EMBL/GenBank/DDBJ whole genome shotgun (WGS) entry which is preliminary data.</text>
</comment>
<gene>
    <name evidence="2" type="ORF">LHJ74_06580</name>
</gene>
<dbReference type="Pfam" id="PF01370">
    <property type="entry name" value="Epimerase"/>
    <property type="match status" value="1"/>
</dbReference>
<proteinExistence type="predicted"/>
<keyword evidence="3" id="KW-1185">Reference proteome</keyword>
<organism evidence="2 3">
    <name type="scientific">Streptomyces gossypii</name>
    <dbReference type="NCBI Taxonomy" id="2883101"/>
    <lineage>
        <taxon>Bacteria</taxon>
        <taxon>Bacillati</taxon>
        <taxon>Actinomycetota</taxon>
        <taxon>Actinomycetes</taxon>
        <taxon>Kitasatosporales</taxon>
        <taxon>Streptomycetaceae</taxon>
        <taxon>Streptomyces</taxon>
    </lineage>
</organism>
<dbReference type="PANTHER" id="PTHR48079">
    <property type="entry name" value="PROTEIN YEEZ"/>
    <property type="match status" value="1"/>
</dbReference>
<sequence>MKPVVTVLGASGFIGSAVTAALSQRPVHLRAVARRPAQVPANGLADVEIRTADLTDPHALAEAVAGSDAVIHLLLYTGGWRAAAEDPSSEHVNVGVMRNLIGILEASREKGATGPPPLVVYGGAASQIGVPPDRPIDGTEPDEPGTVYDQQKLAAEQALMAATAAGTVRGVSLRLPTVFGHVAGTDTFDRGVVSTMIRKALAGEDLTMWHDGTVKRDLVHVDDVARAFLAALDHPEPLNGRHWLLGSGLGEELGAVFGTIADAVARHTGKNPVPVVSVTPPDHAPATDFRSVTIDSSRFRSVTGWAPEVPLRTAVERTIAALDARHTEGTSA</sequence>
<name>A0ABT2JP41_9ACTN</name>
<dbReference type="Proteomes" id="UP001156389">
    <property type="component" value="Unassembled WGS sequence"/>
</dbReference>
<dbReference type="PANTHER" id="PTHR48079:SF6">
    <property type="entry name" value="NAD(P)-BINDING DOMAIN-CONTAINING PROTEIN-RELATED"/>
    <property type="match status" value="1"/>
</dbReference>
<dbReference type="RefSeq" id="WP_260216598.1">
    <property type="nucleotide sequence ID" value="NZ_JAJAGO010000003.1"/>
</dbReference>
<feature type="domain" description="NAD-dependent epimerase/dehydratase" evidence="1">
    <location>
        <begin position="5"/>
        <end position="246"/>
    </location>
</feature>
<dbReference type="InterPro" id="IPR036291">
    <property type="entry name" value="NAD(P)-bd_dom_sf"/>
</dbReference>
<evidence type="ECO:0000313" key="2">
    <source>
        <dbReference type="EMBL" id="MCT2589591.1"/>
    </source>
</evidence>
<dbReference type="InterPro" id="IPR051783">
    <property type="entry name" value="NAD(P)-dependent_oxidoreduct"/>
</dbReference>
<protein>
    <submittedName>
        <fullName evidence="2">NAD-dependent epimerase/dehydratase</fullName>
    </submittedName>
</protein>
<reference evidence="2 3" key="1">
    <citation type="submission" date="2021-10" db="EMBL/GenBank/DDBJ databases">
        <title>Streptomyces gossypii sp. nov., isolated from soil collected from cotton field.</title>
        <authorList>
            <person name="Ge X."/>
            <person name="Chen X."/>
            <person name="Liu W."/>
        </authorList>
    </citation>
    <scope>NUCLEOTIDE SEQUENCE [LARGE SCALE GENOMIC DNA]</scope>
    <source>
        <strain evidence="2 3">N2-109</strain>
    </source>
</reference>
<accession>A0ABT2JP41</accession>
<evidence type="ECO:0000313" key="3">
    <source>
        <dbReference type="Proteomes" id="UP001156389"/>
    </source>
</evidence>
<dbReference type="EMBL" id="JAJAGO010000003">
    <property type="protein sequence ID" value="MCT2589591.1"/>
    <property type="molecule type" value="Genomic_DNA"/>
</dbReference>